<evidence type="ECO:0000256" key="2">
    <source>
        <dbReference type="ARBA" id="ARBA00013048"/>
    </source>
</evidence>
<proteinExistence type="inferred from homology"/>
<dbReference type="AlphaFoldDB" id="A0A2P5WHY0"/>
<dbReference type="GO" id="GO:0005739">
    <property type="term" value="C:mitochondrion"/>
    <property type="evidence" value="ECO:0007669"/>
    <property type="project" value="TreeGrafter"/>
</dbReference>
<dbReference type="EMBL" id="KZ667535">
    <property type="protein sequence ID" value="PPR90697.1"/>
    <property type="molecule type" value="Genomic_DNA"/>
</dbReference>
<evidence type="ECO:0000259" key="5">
    <source>
        <dbReference type="Pfam" id="PF00171"/>
    </source>
</evidence>
<evidence type="ECO:0000256" key="3">
    <source>
        <dbReference type="ARBA" id="ARBA00023002"/>
    </source>
</evidence>
<reference evidence="6 7" key="1">
    <citation type="submission" date="2015-01" db="EMBL/GenBank/DDBJ databases">
        <title>Genome of allotetraploid Gossypium barbadense reveals genomic plasticity and fiber elongation in cotton evolution.</title>
        <authorList>
            <person name="Chen X."/>
            <person name="Liu X."/>
            <person name="Zhao B."/>
            <person name="Zheng H."/>
            <person name="Hu Y."/>
            <person name="Lu G."/>
            <person name="Yang C."/>
            <person name="Chen J."/>
            <person name="Shan C."/>
            <person name="Zhang L."/>
            <person name="Zhou Y."/>
            <person name="Wang L."/>
            <person name="Guo W."/>
            <person name="Bai Y."/>
            <person name="Ruan J."/>
            <person name="Shangguan X."/>
            <person name="Mao Y."/>
            <person name="Jiang J."/>
            <person name="Zhu Y."/>
            <person name="Lei J."/>
            <person name="Kang H."/>
            <person name="Chen S."/>
            <person name="He X."/>
            <person name="Wang R."/>
            <person name="Wang Y."/>
            <person name="Chen J."/>
            <person name="Wang L."/>
            <person name="Yu S."/>
            <person name="Wang B."/>
            <person name="Wei J."/>
            <person name="Song S."/>
            <person name="Lu X."/>
            <person name="Gao Z."/>
            <person name="Gu W."/>
            <person name="Deng X."/>
            <person name="Ma D."/>
            <person name="Wang S."/>
            <person name="Liang W."/>
            <person name="Fang L."/>
            <person name="Cai C."/>
            <person name="Zhu X."/>
            <person name="Zhou B."/>
            <person name="Zhang Y."/>
            <person name="Chen Z."/>
            <person name="Xu S."/>
            <person name="Zhu R."/>
            <person name="Wang S."/>
            <person name="Zhang T."/>
            <person name="Zhao G."/>
        </authorList>
    </citation>
    <scope>NUCLEOTIDE SEQUENCE [LARGE SCALE GENOMIC DNA]</scope>
    <source>
        <strain evidence="7">cv. Xinhai21</strain>
        <tissue evidence="6">Leaf</tissue>
    </source>
</reference>
<protein>
    <recommendedName>
        <fullName evidence="2">methylmalonate-semialdehyde dehydrogenase (CoA acylating)</fullName>
        <ecNumber evidence="2">1.2.1.27</ecNumber>
    </recommendedName>
</protein>
<keyword evidence="3" id="KW-0560">Oxidoreductase</keyword>
<dbReference type="InterPro" id="IPR016163">
    <property type="entry name" value="Ald_DH_C"/>
</dbReference>
<evidence type="ECO:0000313" key="7">
    <source>
        <dbReference type="Proteomes" id="UP000239757"/>
    </source>
</evidence>
<dbReference type="InterPro" id="IPR016161">
    <property type="entry name" value="Ald_DH/histidinol_DH"/>
</dbReference>
<organism evidence="6 7">
    <name type="scientific">Gossypium barbadense</name>
    <name type="common">Sea Island cotton</name>
    <name type="synonym">Hibiscus barbadensis</name>
    <dbReference type="NCBI Taxonomy" id="3634"/>
    <lineage>
        <taxon>Eukaryota</taxon>
        <taxon>Viridiplantae</taxon>
        <taxon>Streptophyta</taxon>
        <taxon>Embryophyta</taxon>
        <taxon>Tracheophyta</taxon>
        <taxon>Spermatophyta</taxon>
        <taxon>Magnoliopsida</taxon>
        <taxon>eudicotyledons</taxon>
        <taxon>Gunneridae</taxon>
        <taxon>Pentapetalae</taxon>
        <taxon>rosids</taxon>
        <taxon>malvids</taxon>
        <taxon>Malvales</taxon>
        <taxon>Malvaceae</taxon>
        <taxon>Malvoideae</taxon>
        <taxon>Gossypium</taxon>
    </lineage>
</organism>
<dbReference type="PANTHER" id="PTHR43866">
    <property type="entry name" value="MALONATE-SEMIALDEHYDE DEHYDROGENASE"/>
    <property type="match status" value="1"/>
</dbReference>
<dbReference type="PANTHER" id="PTHR43866:SF3">
    <property type="entry name" value="METHYLMALONATE-SEMIALDEHYDE DEHYDROGENASE [ACYLATING], MITOCHONDRIAL"/>
    <property type="match status" value="1"/>
</dbReference>
<dbReference type="Gene3D" id="3.40.605.10">
    <property type="entry name" value="Aldehyde Dehydrogenase, Chain A, domain 1"/>
    <property type="match status" value="2"/>
</dbReference>
<dbReference type="GO" id="GO:0006574">
    <property type="term" value="P:L-valine catabolic process"/>
    <property type="evidence" value="ECO:0007669"/>
    <property type="project" value="TreeGrafter"/>
</dbReference>
<dbReference type="Proteomes" id="UP000239757">
    <property type="component" value="Unassembled WGS sequence"/>
</dbReference>
<dbReference type="Pfam" id="PF00171">
    <property type="entry name" value="Aldedh"/>
    <property type="match status" value="1"/>
</dbReference>
<keyword evidence="4" id="KW-0520">NAD</keyword>
<evidence type="ECO:0000256" key="1">
    <source>
        <dbReference type="ARBA" id="ARBA00009986"/>
    </source>
</evidence>
<dbReference type="OrthoDB" id="310895at2759"/>
<dbReference type="EC" id="1.2.1.27" evidence="2"/>
<dbReference type="FunFam" id="3.40.309.10:FF:000002">
    <property type="entry name" value="Methylmalonate-semialdehyde dehydrogenase (Acylating)"/>
    <property type="match status" value="1"/>
</dbReference>
<sequence length="490" mass="52582">MILTYSELMKNLPALRPQVLASASPRFSTAAESSFNHRNPSRVPNLIGGAFVDSKSTSTIDVINPATQEVVSQIPLTTSEEFKAAVAAAKQAFPSWRNTPITTRQRIMFKLQELIRRDMDKLAKNITTEQGKTLKDAHGDVFRGLEVVEHSCGMATLQMGEYVPNVASGIDTYSVREPLGVCAGICPFNFPAMIPLWDIVNAICDDDDIRAISFVGSNTAGMHIYGRASAKGKRVQSNMGAKNHGIVMPDANKDATLNALLAAGFGAAGQRCMALSTIVFVGDSESWLNDLVECAKGLKVNAGIEPNADLGPVISKQAKERICRLVQSGVESGAKLLLDGRNIVVPGYEQGNFIGPTILTGVTADMECYKEEIFGPVLVCMKADSLEDALNIVNRNKYGNGASIFTTSGAVARKFQTEVEAGQVGINVPIPVPLPFFSFTGNKSSFAGDLNFYGKAGVNFFTQIKTVTQQWKDLPSGSGVSLAMPTSQKL</sequence>
<comment type="similarity">
    <text evidence="1">Belongs to the aldehyde dehydrogenase family.</text>
</comment>
<evidence type="ECO:0000313" key="6">
    <source>
        <dbReference type="EMBL" id="PPR90697.1"/>
    </source>
</evidence>
<dbReference type="GO" id="GO:0004491">
    <property type="term" value="F:methylmalonate-semialdehyde dehydrogenase (acylating, NAD) activity"/>
    <property type="evidence" value="ECO:0007669"/>
    <property type="project" value="UniProtKB-EC"/>
</dbReference>
<gene>
    <name evidence="6" type="ORF">GOBAR_AA29986</name>
</gene>
<dbReference type="CDD" id="cd07085">
    <property type="entry name" value="ALDH_F6_MMSDH"/>
    <property type="match status" value="1"/>
</dbReference>
<evidence type="ECO:0000256" key="4">
    <source>
        <dbReference type="ARBA" id="ARBA00023027"/>
    </source>
</evidence>
<dbReference type="GO" id="GO:0006210">
    <property type="term" value="P:thymine catabolic process"/>
    <property type="evidence" value="ECO:0007669"/>
    <property type="project" value="TreeGrafter"/>
</dbReference>
<name>A0A2P5WHY0_GOSBA</name>
<dbReference type="InterPro" id="IPR015590">
    <property type="entry name" value="Aldehyde_DH_dom"/>
</dbReference>
<dbReference type="InterPro" id="IPR016160">
    <property type="entry name" value="Ald_DH_CS_CYS"/>
</dbReference>
<dbReference type="SUPFAM" id="SSF53720">
    <property type="entry name" value="ALDH-like"/>
    <property type="match status" value="1"/>
</dbReference>
<accession>A0A2P5WHY0</accession>
<dbReference type="PROSITE" id="PS00070">
    <property type="entry name" value="ALDEHYDE_DEHYDR_CYS"/>
    <property type="match status" value="1"/>
</dbReference>
<dbReference type="InterPro" id="IPR016162">
    <property type="entry name" value="Ald_DH_N"/>
</dbReference>
<feature type="domain" description="Aldehyde dehydrogenase" evidence="5">
    <location>
        <begin position="199"/>
        <end position="467"/>
    </location>
</feature>
<dbReference type="InterPro" id="IPR010061">
    <property type="entry name" value="MeMal-semiAld_DH"/>
</dbReference>
<dbReference type="Gene3D" id="3.40.309.10">
    <property type="entry name" value="Aldehyde Dehydrogenase, Chain A, domain 2"/>
    <property type="match status" value="1"/>
</dbReference>